<organism evidence="4 5">
    <name type="scientific">Cupriavidus basilensis</name>
    <dbReference type="NCBI Taxonomy" id="68895"/>
    <lineage>
        <taxon>Bacteria</taxon>
        <taxon>Pseudomonadati</taxon>
        <taxon>Pseudomonadota</taxon>
        <taxon>Betaproteobacteria</taxon>
        <taxon>Burkholderiales</taxon>
        <taxon>Burkholderiaceae</taxon>
        <taxon>Cupriavidus</taxon>
    </lineage>
</organism>
<accession>A0ABT6B4Z9</accession>
<feature type="signal peptide" evidence="2">
    <location>
        <begin position="1"/>
        <end position="26"/>
    </location>
</feature>
<evidence type="ECO:0000256" key="1">
    <source>
        <dbReference type="SAM" id="MobiDB-lite"/>
    </source>
</evidence>
<dbReference type="RefSeq" id="WP_276269536.1">
    <property type="nucleotide sequence ID" value="NZ_JARJLM010000720.1"/>
</dbReference>
<dbReference type="Gene3D" id="2.60.120.380">
    <property type="match status" value="1"/>
</dbReference>
<feature type="region of interest" description="Disordered" evidence="1">
    <location>
        <begin position="83"/>
        <end position="105"/>
    </location>
</feature>
<evidence type="ECO:0000313" key="5">
    <source>
        <dbReference type="Proteomes" id="UP001216674"/>
    </source>
</evidence>
<sequence>MQRLPNLFFTSLTLPALLLLAGAAHADEAIEFTTPSNGWRNSAGDASAYTQEVHYPAVAVSTRPGQAASAMIAGRIRSSPKTADVQAASVVQGQPQARRARRGDGSSVATLVVNGVAMPQRVEEDGRFSRPYAFSGGSNSVEMRTAQGASKRVQFYDGYQRKTRPRLRVVLSWDSDGTDLDLHVVAPDGQHTFYANRVATNGGALDVDVTTGYGPEIYSIAAPPPGTYLVYVNYYGSGAGPEAITVAQVAVITDENTPNEKQQVFRVPMRKPGELTLVKSFVMK</sequence>
<name>A0ABT6B4Z9_9BURK</name>
<dbReference type="EMBL" id="JARJLM010000720">
    <property type="protein sequence ID" value="MDF3839961.1"/>
    <property type="molecule type" value="Genomic_DNA"/>
</dbReference>
<dbReference type="InterPro" id="IPR019220">
    <property type="entry name" value="DUF2135"/>
</dbReference>
<keyword evidence="5" id="KW-1185">Reference proteome</keyword>
<dbReference type="Proteomes" id="UP001216674">
    <property type="component" value="Unassembled WGS sequence"/>
</dbReference>
<evidence type="ECO:0000256" key="2">
    <source>
        <dbReference type="SAM" id="SignalP"/>
    </source>
</evidence>
<feature type="chain" id="PRO_5045564741" evidence="2">
    <location>
        <begin position="27"/>
        <end position="284"/>
    </location>
</feature>
<protein>
    <submittedName>
        <fullName evidence="4">DUF2135 domain-containing protein</fullName>
    </submittedName>
</protein>
<evidence type="ECO:0000313" key="4">
    <source>
        <dbReference type="EMBL" id="MDF3839961.1"/>
    </source>
</evidence>
<dbReference type="PIRSF" id="PIRSF012281">
    <property type="entry name" value="UCP012281"/>
    <property type="match status" value="1"/>
</dbReference>
<dbReference type="Pfam" id="PF09906">
    <property type="entry name" value="DUF2135"/>
    <property type="match status" value="1"/>
</dbReference>
<comment type="caution">
    <text evidence="4">The sequence shown here is derived from an EMBL/GenBank/DDBJ whole genome shotgun (WGS) entry which is preliminary data.</text>
</comment>
<evidence type="ECO:0000259" key="3">
    <source>
        <dbReference type="Pfam" id="PF09906"/>
    </source>
</evidence>
<reference evidence="4 5" key="1">
    <citation type="submission" date="2023-03" db="EMBL/GenBank/DDBJ databases">
        <title>Draft assemblies of triclosan tolerant bacteria isolated from returned activated sludge.</title>
        <authorList>
            <person name="Van Hamelsveld S."/>
        </authorList>
    </citation>
    <scope>NUCLEOTIDE SEQUENCE [LARGE SCALE GENOMIC DNA]</scope>
    <source>
        <strain evidence="4 5">GW210010_S58</strain>
    </source>
</reference>
<keyword evidence="2" id="KW-0732">Signal</keyword>
<dbReference type="InterPro" id="IPR012039">
    <property type="entry name" value="UCP012281"/>
</dbReference>
<feature type="domain" description="DUF2135" evidence="3">
    <location>
        <begin position="223"/>
        <end position="269"/>
    </location>
</feature>
<proteinExistence type="predicted"/>
<gene>
    <name evidence="4" type="ORF">P3W85_44615</name>
</gene>